<evidence type="ECO:0000256" key="1">
    <source>
        <dbReference type="ARBA" id="ARBA00023125"/>
    </source>
</evidence>
<dbReference type="PROSITE" id="PS51755">
    <property type="entry name" value="OMPR_PHOB"/>
    <property type="match status" value="1"/>
</dbReference>
<dbReference type="KEGG" id="atq:GH723_15550"/>
<dbReference type="CDD" id="cd00383">
    <property type="entry name" value="trans_reg_C"/>
    <property type="match status" value="1"/>
</dbReference>
<dbReference type="InterPro" id="IPR036108">
    <property type="entry name" value="4pyrrol_syn_uPrphyn_synt_sf"/>
</dbReference>
<dbReference type="InterPro" id="IPR003754">
    <property type="entry name" value="4pyrrol_synth_uPrphyn_synth"/>
</dbReference>
<dbReference type="Proteomes" id="UP000334019">
    <property type="component" value="Chromosome"/>
</dbReference>
<dbReference type="SMART" id="SM00862">
    <property type="entry name" value="Trans_reg_C"/>
    <property type="match status" value="1"/>
</dbReference>
<dbReference type="NCBIfam" id="NF005568">
    <property type="entry name" value="PRK07239.1"/>
    <property type="match status" value="1"/>
</dbReference>
<keyword evidence="5" id="KW-1185">Reference proteome</keyword>
<dbReference type="Gene3D" id="1.10.10.10">
    <property type="entry name" value="Winged helix-like DNA-binding domain superfamily/Winged helix DNA-binding domain"/>
    <property type="match status" value="1"/>
</dbReference>
<feature type="domain" description="OmpR/PhoB-type" evidence="3">
    <location>
        <begin position="276"/>
        <end position="372"/>
    </location>
</feature>
<dbReference type="SUPFAM" id="SSF46894">
    <property type="entry name" value="C-terminal effector domain of the bipartite response regulators"/>
    <property type="match status" value="1"/>
</dbReference>
<dbReference type="PANTHER" id="PTHR40082">
    <property type="entry name" value="BLR5956 PROTEIN"/>
    <property type="match status" value="1"/>
</dbReference>
<dbReference type="InterPro" id="IPR001867">
    <property type="entry name" value="OmpR/PhoB-type_DNA-bd"/>
</dbReference>
<dbReference type="CDD" id="cd06578">
    <property type="entry name" value="HemD"/>
    <property type="match status" value="1"/>
</dbReference>
<organism evidence="4 5">
    <name type="scientific">Actinomarinicola tropica</name>
    <dbReference type="NCBI Taxonomy" id="2789776"/>
    <lineage>
        <taxon>Bacteria</taxon>
        <taxon>Bacillati</taxon>
        <taxon>Actinomycetota</taxon>
        <taxon>Acidimicrobiia</taxon>
        <taxon>Acidimicrobiales</taxon>
        <taxon>Iamiaceae</taxon>
        <taxon>Actinomarinicola</taxon>
    </lineage>
</organism>
<feature type="DNA-binding region" description="OmpR/PhoB-type" evidence="2">
    <location>
        <begin position="276"/>
        <end position="372"/>
    </location>
</feature>
<proteinExistence type="predicted"/>
<dbReference type="PANTHER" id="PTHR40082:SF1">
    <property type="entry name" value="BLR5956 PROTEIN"/>
    <property type="match status" value="1"/>
</dbReference>
<evidence type="ECO:0000259" key="3">
    <source>
        <dbReference type="PROSITE" id="PS51755"/>
    </source>
</evidence>
<dbReference type="SUPFAM" id="SSF69618">
    <property type="entry name" value="HemD-like"/>
    <property type="match status" value="1"/>
</dbReference>
<evidence type="ECO:0000256" key="2">
    <source>
        <dbReference type="PROSITE-ProRule" id="PRU01091"/>
    </source>
</evidence>
<dbReference type="InterPro" id="IPR039793">
    <property type="entry name" value="UROS/Hem4"/>
</dbReference>
<evidence type="ECO:0000313" key="4">
    <source>
        <dbReference type="EMBL" id="QGG96399.1"/>
    </source>
</evidence>
<dbReference type="InterPro" id="IPR016032">
    <property type="entry name" value="Sig_transdc_resp-reg_C-effctor"/>
</dbReference>
<dbReference type="GO" id="GO:0003677">
    <property type="term" value="F:DNA binding"/>
    <property type="evidence" value="ECO:0007669"/>
    <property type="project" value="UniProtKB-UniRule"/>
</dbReference>
<dbReference type="GO" id="GO:0006780">
    <property type="term" value="P:uroporphyrinogen III biosynthetic process"/>
    <property type="evidence" value="ECO:0007669"/>
    <property type="project" value="InterPro"/>
</dbReference>
<dbReference type="EMBL" id="CP045851">
    <property type="protein sequence ID" value="QGG96399.1"/>
    <property type="molecule type" value="Genomic_DNA"/>
</dbReference>
<gene>
    <name evidence="4" type="ORF">GH723_15550</name>
</gene>
<reference evidence="4 5" key="1">
    <citation type="submission" date="2019-11" db="EMBL/GenBank/DDBJ databases">
        <authorList>
            <person name="He Y."/>
        </authorList>
    </citation>
    <scope>NUCLEOTIDE SEQUENCE [LARGE SCALE GENOMIC DNA]</scope>
    <source>
        <strain evidence="4 5">SCSIO 58843</strain>
    </source>
</reference>
<dbReference type="GO" id="GO:0004852">
    <property type="term" value="F:uroporphyrinogen-III synthase activity"/>
    <property type="evidence" value="ECO:0007669"/>
    <property type="project" value="UniProtKB-EC"/>
</dbReference>
<keyword evidence="1 2" id="KW-0238">DNA-binding</keyword>
<dbReference type="AlphaFoldDB" id="A0A5Q2RHX6"/>
<dbReference type="InterPro" id="IPR036388">
    <property type="entry name" value="WH-like_DNA-bd_sf"/>
</dbReference>
<sequence length="373" mass="39317">MPRMLSGPLAGYVIGVTADRRAGEQIQLLEQRGAECLHGPVIRTHPLGPEEDLERATKELIARPPEFVLLTTGIGVRGWLEAAEALHLADDLLDALFGATVYARGPKAAGAALTGGIEVTWSSPDARSAALVAQLATQDVAGARVAVQLDGALGAELCRAIEALGAEPVPVPVYRWSLPDDVGPAVRLVRAVVDGRVDAVTFTARPAIDNLLEIAAEVGLVDEVMARLGGDVAVFCVGPVCSAHARDVGIAPVEEPARARLGALVQHLTTWFGGRDTELELAGHAVRLHGRVVTVDGGDPVRLSERERGLLSALAARPGAVHSKRTLLRAVWGGTEADEHVVEVTIGRLRQRLGPAGEGIETVVRRGYRLSPL</sequence>
<keyword evidence="4" id="KW-0456">Lyase</keyword>
<dbReference type="Pfam" id="PF02602">
    <property type="entry name" value="HEM4"/>
    <property type="match status" value="1"/>
</dbReference>
<evidence type="ECO:0000313" key="5">
    <source>
        <dbReference type="Proteomes" id="UP000334019"/>
    </source>
</evidence>
<accession>A0A5Q2RHX6</accession>
<dbReference type="GO" id="GO:0006355">
    <property type="term" value="P:regulation of DNA-templated transcription"/>
    <property type="evidence" value="ECO:0007669"/>
    <property type="project" value="InterPro"/>
</dbReference>
<dbReference type="GO" id="GO:0000160">
    <property type="term" value="P:phosphorelay signal transduction system"/>
    <property type="evidence" value="ECO:0007669"/>
    <property type="project" value="InterPro"/>
</dbReference>
<protein>
    <submittedName>
        <fullName evidence="4">Uroporphyrinogen-III synthase</fullName>
        <ecNumber evidence="4">4.2.1.75</ecNumber>
    </submittedName>
</protein>
<dbReference type="EC" id="4.2.1.75" evidence="4"/>
<dbReference type="Pfam" id="PF00486">
    <property type="entry name" value="Trans_reg_C"/>
    <property type="match status" value="1"/>
</dbReference>
<name>A0A5Q2RHX6_9ACTN</name>
<dbReference type="Gene3D" id="3.40.50.10090">
    <property type="match status" value="2"/>
</dbReference>